<keyword evidence="7" id="KW-0833">Ubl conjugation pathway</keyword>
<evidence type="ECO:0000256" key="1">
    <source>
        <dbReference type="ARBA" id="ARBA00000900"/>
    </source>
</evidence>
<proteinExistence type="predicted"/>
<feature type="region of interest" description="Disordered" evidence="9">
    <location>
        <begin position="81"/>
        <end position="102"/>
    </location>
</feature>
<sequence length="662" mass="73364">SSGNKRGFRFPILDKISIKQKLKPNISFKKAEKGVLDPNKVTAGEYWIHEIESFALILEIASVFILNTDLGALQDCAGPSSETAFENRERSQGRRSLTQSSELSLDCRGLEKKHKIGSVPAQAQAQPSTSTFQETSGSSTASKLSGLSLLQHKRASFRPRGKKFCFIQHLNMKDSHEEVEEAKDASQLERESLSLNVSHFPSALGQSHRSSEISLTQGEQHSLEEGANTKTTSSRWGRSSHWLLRKKKLTVSAAEPQQRKSRDSDKLYAADGIYIEDADHSELESRPANSSIPKRHSNASSTGRARAHNYCKEQCSGEHNQNHYGGFVSSSTSTVPTPSPRSAFNGQGSFTWFAQRPKSSTDRSSATVASQTLNLDGSSKFSMHTPLSLLCNRDSFFTPASFDFSVPLRSIPEDNSLVEESISNSFNTSFPSCASHDRESLQNSLSSLSLDSSSPSLFQTRFTPDLQAASALHDQLPFALLAEFALQNLSSSMSNTTVPQSVSSKKVKKPQADQEKLKQLQESLLTEDSGEEGDQCRICQIAGGSSTNPLLEPCGCVGSLQFVHENCLKRWLEAKIESGADLEAVKTCELCKQSLTLDLDDFNVNEYYRNHRYSRGQNENELTDLYLVLLFHVWHLMRQEYSLASRNRVRKVMKTTVLPVTL</sequence>
<feature type="region of interest" description="Disordered" evidence="9">
    <location>
        <begin position="116"/>
        <end position="144"/>
    </location>
</feature>
<dbReference type="InterPro" id="IPR013083">
    <property type="entry name" value="Znf_RING/FYVE/PHD"/>
</dbReference>
<name>A0A8C4PEA0_DRONO</name>
<evidence type="ECO:0000256" key="4">
    <source>
        <dbReference type="ARBA" id="ARBA00022679"/>
    </source>
</evidence>
<feature type="compositionally biased region" description="Polar residues" evidence="9">
    <location>
        <begin position="202"/>
        <end position="220"/>
    </location>
</feature>
<dbReference type="Ensembl" id="ENSDNVT00000031764.1">
    <property type="protein sequence ID" value="ENSDNVP00000026264.1"/>
    <property type="gene ID" value="ENSDNVG00000018275.1"/>
</dbReference>
<feature type="region of interest" description="Disordered" evidence="9">
    <location>
        <begin position="278"/>
        <end position="305"/>
    </location>
</feature>
<dbReference type="Pfam" id="PF12906">
    <property type="entry name" value="RINGv"/>
    <property type="match status" value="1"/>
</dbReference>
<feature type="domain" description="RING-CH-type" evidence="10">
    <location>
        <begin position="528"/>
        <end position="598"/>
    </location>
</feature>
<dbReference type="Proteomes" id="UP000694423">
    <property type="component" value="Unplaced"/>
</dbReference>
<feature type="region of interest" description="Disordered" evidence="9">
    <location>
        <begin position="495"/>
        <end position="514"/>
    </location>
</feature>
<evidence type="ECO:0000256" key="8">
    <source>
        <dbReference type="ARBA" id="ARBA00022833"/>
    </source>
</evidence>
<reference evidence="11" key="1">
    <citation type="submission" date="2025-08" db="UniProtKB">
        <authorList>
            <consortium name="Ensembl"/>
        </authorList>
    </citation>
    <scope>IDENTIFICATION</scope>
</reference>
<dbReference type="PANTHER" id="PTHR14471">
    <property type="entry name" value="MARCH7/10 E3 UBIQUITIN PROTEIN LIGASE FAMILY MEMBER"/>
    <property type="match status" value="1"/>
</dbReference>
<dbReference type="GO" id="GO:0008270">
    <property type="term" value="F:zinc ion binding"/>
    <property type="evidence" value="ECO:0007669"/>
    <property type="project" value="UniProtKB-KW"/>
</dbReference>
<keyword evidence="6" id="KW-0863">Zinc-finger</keyword>
<evidence type="ECO:0000256" key="2">
    <source>
        <dbReference type="ARBA" id="ARBA00004906"/>
    </source>
</evidence>
<evidence type="ECO:0000259" key="10">
    <source>
        <dbReference type="PROSITE" id="PS51292"/>
    </source>
</evidence>
<evidence type="ECO:0000256" key="5">
    <source>
        <dbReference type="ARBA" id="ARBA00022723"/>
    </source>
</evidence>
<dbReference type="InterPro" id="IPR052297">
    <property type="entry name" value="RING-CH-type_E3_ubiq-ligase"/>
</dbReference>
<accession>A0A8C4PEA0</accession>
<feature type="compositionally biased region" description="Polar residues" evidence="9">
    <location>
        <begin position="228"/>
        <end position="237"/>
    </location>
</feature>
<evidence type="ECO:0000313" key="11">
    <source>
        <dbReference type="Ensembl" id="ENSDNVP00000026264.1"/>
    </source>
</evidence>
<dbReference type="GO" id="GO:0061630">
    <property type="term" value="F:ubiquitin protein ligase activity"/>
    <property type="evidence" value="ECO:0007669"/>
    <property type="project" value="UniProtKB-EC"/>
</dbReference>
<evidence type="ECO:0000256" key="9">
    <source>
        <dbReference type="SAM" id="MobiDB-lite"/>
    </source>
</evidence>
<feature type="compositionally biased region" description="Polar residues" evidence="9">
    <location>
        <begin position="121"/>
        <end position="144"/>
    </location>
</feature>
<keyword evidence="4" id="KW-0808">Transferase</keyword>
<evidence type="ECO:0000313" key="12">
    <source>
        <dbReference type="Proteomes" id="UP000694423"/>
    </source>
</evidence>
<feature type="compositionally biased region" description="Polar residues" evidence="9">
    <location>
        <begin position="287"/>
        <end position="303"/>
    </location>
</feature>
<reference evidence="11" key="2">
    <citation type="submission" date="2025-09" db="UniProtKB">
        <authorList>
            <consortium name="Ensembl"/>
        </authorList>
    </citation>
    <scope>IDENTIFICATION</scope>
</reference>
<evidence type="ECO:0000256" key="6">
    <source>
        <dbReference type="ARBA" id="ARBA00022771"/>
    </source>
</evidence>
<dbReference type="AlphaFoldDB" id="A0A8C4PEA0"/>
<comment type="catalytic activity">
    <reaction evidence="1">
        <text>S-ubiquitinyl-[E2 ubiquitin-conjugating enzyme]-L-cysteine + [acceptor protein]-L-lysine = [E2 ubiquitin-conjugating enzyme]-L-cysteine + N(6)-ubiquitinyl-[acceptor protein]-L-lysine.</text>
        <dbReference type="EC" id="2.3.2.27"/>
    </reaction>
</comment>
<keyword evidence="8" id="KW-0862">Zinc</keyword>
<dbReference type="SMART" id="SM00744">
    <property type="entry name" value="RINGv"/>
    <property type="match status" value="1"/>
</dbReference>
<dbReference type="PROSITE" id="PS51292">
    <property type="entry name" value="ZF_RING_CH"/>
    <property type="match status" value="1"/>
</dbReference>
<dbReference type="PANTHER" id="PTHR14471:SF5">
    <property type="entry name" value="E3 UBIQUITIN-PROTEIN LIGASE MARCHF10-RELATED"/>
    <property type="match status" value="1"/>
</dbReference>
<comment type="pathway">
    <text evidence="2">Protein modification; protein ubiquitination.</text>
</comment>
<feature type="region of interest" description="Disordered" evidence="9">
    <location>
        <begin position="202"/>
        <end position="238"/>
    </location>
</feature>
<keyword evidence="5" id="KW-0479">Metal-binding</keyword>
<feature type="region of interest" description="Disordered" evidence="9">
    <location>
        <begin position="329"/>
        <end position="348"/>
    </location>
</feature>
<evidence type="ECO:0000256" key="3">
    <source>
        <dbReference type="ARBA" id="ARBA00012483"/>
    </source>
</evidence>
<dbReference type="InterPro" id="IPR011016">
    <property type="entry name" value="Znf_RING-CH"/>
</dbReference>
<dbReference type="EC" id="2.3.2.27" evidence="3"/>
<protein>
    <recommendedName>
        <fullName evidence="3">RING-type E3 ubiquitin transferase</fullName>
        <ecNumber evidence="3">2.3.2.27</ecNumber>
    </recommendedName>
</protein>
<evidence type="ECO:0000256" key="7">
    <source>
        <dbReference type="ARBA" id="ARBA00022786"/>
    </source>
</evidence>
<keyword evidence="12" id="KW-1185">Reference proteome</keyword>
<dbReference type="Gene3D" id="3.30.40.10">
    <property type="entry name" value="Zinc/RING finger domain, C3HC4 (zinc finger)"/>
    <property type="match status" value="1"/>
</dbReference>
<organism evidence="11 12">
    <name type="scientific">Dromaius novaehollandiae</name>
    <name type="common">Emu</name>
    <dbReference type="NCBI Taxonomy" id="8790"/>
    <lineage>
        <taxon>Eukaryota</taxon>
        <taxon>Metazoa</taxon>
        <taxon>Chordata</taxon>
        <taxon>Craniata</taxon>
        <taxon>Vertebrata</taxon>
        <taxon>Euteleostomi</taxon>
        <taxon>Archelosauria</taxon>
        <taxon>Archosauria</taxon>
        <taxon>Dinosauria</taxon>
        <taxon>Saurischia</taxon>
        <taxon>Theropoda</taxon>
        <taxon>Coelurosauria</taxon>
        <taxon>Aves</taxon>
        <taxon>Palaeognathae</taxon>
        <taxon>Casuariiformes</taxon>
        <taxon>Dromaiidae</taxon>
        <taxon>Dromaius</taxon>
    </lineage>
</organism>
<dbReference type="SUPFAM" id="SSF57850">
    <property type="entry name" value="RING/U-box"/>
    <property type="match status" value="1"/>
</dbReference>